<accession>A0A448X8S4</accession>
<evidence type="ECO:0000259" key="4">
    <source>
        <dbReference type="Pfam" id="PF02251"/>
    </source>
</evidence>
<dbReference type="FunFam" id="1.20.120.180:FF:000002">
    <property type="entry name" value="Proteasome activator complex subunit 1"/>
    <property type="match status" value="1"/>
</dbReference>
<dbReference type="InterPro" id="IPR036997">
    <property type="entry name" value="PA28_C_sf"/>
</dbReference>
<dbReference type="AlphaFoldDB" id="A0A448X8S4"/>
<dbReference type="Pfam" id="PF02252">
    <property type="entry name" value="PA28_C"/>
    <property type="match status" value="1"/>
</dbReference>
<sequence length="224" mass="26286">MSSQQVDAMKEHFTREAEYRLRDSFPKRIRELDDLTRVQEFGLKGGMELVQTQVDKLCDEFKESLPVEGEANKKQLGINSAIDHVYRLLRPIIVQLIEDTQTVCMWIQLNIPKIEDGNNFGVSVQEEVLMEAHKIEAEASAMLDFFIDYTMLRAKLVSKTLKWSQICDYKRSIRELDEITFLRLRATLCDSRNYYTRLYDLLTKNVEKIRCPRNDSESQISIMY</sequence>
<dbReference type="InterPro" id="IPR003186">
    <property type="entry name" value="PA28_C"/>
</dbReference>
<reference evidence="6" key="1">
    <citation type="submission" date="2018-11" db="EMBL/GenBank/DDBJ databases">
        <authorList>
            <consortium name="Pathogen Informatics"/>
        </authorList>
    </citation>
    <scope>NUCLEOTIDE SEQUENCE</scope>
</reference>
<dbReference type="OrthoDB" id="6591885at2759"/>
<dbReference type="GO" id="GO:0061136">
    <property type="term" value="P:regulation of proteasomal protein catabolic process"/>
    <property type="evidence" value="ECO:0007669"/>
    <property type="project" value="TreeGrafter"/>
</dbReference>
<evidence type="ECO:0000313" key="7">
    <source>
        <dbReference type="Proteomes" id="UP000784294"/>
    </source>
</evidence>
<dbReference type="GO" id="GO:0005737">
    <property type="term" value="C:cytoplasm"/>
    <property type="evidence" value="ECO:0007669"/>
    <property type="project" value="TreeGrafter"/>
</dbReference>
<feature type="domain" description="Proteasome activator PA28 N-terminal" evidence="4">
    <location>
        <begin position="3"/>
        <end position="44"/>
    </location>
</feature>
<dbReference type="PANTHER" id="PTHR10660:SF2">
    <property type="entry name" value="LD45860P"/>
    <property type="match status" value="1"/>
</dbReference>
<keyword evidence="2" id="KW-0647">Proteasome</keyword>
<dbReference type="EMBL" id="CAAALY010117863">
    <property type="protein sequence ID" value="VEL31026.1"/>
    <property type="molecule type" value="Genomic_DNA"/>
</dbReference>
<protein>
    <recommendedName>
        <fullName evidence="8">Proteasome activator PA28 C-terminal domain-containing protein</fullName>
    </recommendedName>
</protein>
<dbReference type="InterPro" id="IPR003185">
    <property type="entry name" value="Proteasome_activ_PA28_N"/>
</dbReference>
<dbReference type="Gene3D" id="1.20.120.180">
    <property type="entry name" value="Proteasome activator pa28, C-terminal domain"/>
    <property type="match status" value="1"/>
</dbReference>
<keyword evidence="7" id="KW-1185">Reference proteome</keyword>
<evidence type="ECO:0000256" key="1">
    <source>
        <dbReference type="ARBA" id="ARBA00005883"/>
    </source>
</evidence>
<dbReference type="PANTHER" id="PTHR10660">
    <property type="entry name" value="PROTEASOME REGULATOR PA28"/>
    <property type="match status" value="1"/>
</dbReference>
<evidence type="ECO:0000256" key="3">
    <source>
        <dbReference type="ARBA" id="ARBA00037467"/>
    </source>
</evidence>
<dbReference type="Pfam" id="PF02251">
    <property type="entry name" value="PA28_N"/>
    <property type="match status" value="1"/>
</dbReference>
<comment type="caution">
    <text evidence="6">The sequence shown here is derived from an EMBL/GenBank/DDBJ whole genome shotgun (WGS) entry which is preliminary data.</text>
</comment>
<evidence type="ECO:0000256" key="2">
    <source>
        <dbReference type="ARBA" id="ARBA00022942"/>
    </source>
</evidence>
<evidence type="ECO:0000259" key="5">
    <source>
        <dbReference type="Pfam" id="PF02252"/>
    </source>
</evidence>
<feature type="domain" description="Proteasome activator PA28 C-terminal" evidence="5">
    <location>
        <begin position="78"/>
        <end position="217"/>
    </location>
</feature>
<dbReference type="InterPro" id="IPR036252">
    <property type="entry name" value="Proteasome_activ_sf"/>
</dbReference>
<proteinExistence type="inferred from homology"/>
<dbReference type="GO" id="GO:0005654">
    <property type="term" value="C:nucleoplasm"/>
    <property type="evidence" value="ECO:0007669"/>
    <property type="project" value="TreeGrafter"/>
</dbReference>
<comment type="similarity">
    <text evidence="1">Belongs to the PA28 family.</text>
</comment>
<dbReference type="GO" id="GO:0061133">
    <property type="term" value="F:endopeptidase activator activity"/>
    <property type="evidence" value="ECO:0007669"/>
    <property type="project" value="TreeGrafter"/>
</dbReference>
<dbReference type="Proteomes" id="UP000784294">
    <property type="component" value="Unassembled WGS sequence"/>
</dbReference>
<organism evidence="6 7">
    <name type="scientific">Protopolystoma xenopodis</name>
    <dbReference type="NCBI Taxonomy" id="117903"/>
    <lineage>
        <taxon>Eukaryota</taxon>
        <taxon>Metazoa</taxon>
        <taxon>Spiralia</taxon>
        <taxon>Lophotrochozoa</taxon>
        <taxon>Platyhelminthes</taxon>
        <taxon>Monogenea</taxon>
        <taxon>Polyopisthocotylea</taxon>
        <taxon>Polystomatidea</taxon>
        <taxon>Polystomatidae</taxon>
        <taxon>Protopolystoma</taxon>
    </lineage>
</organism>
<comment type="function">
    <text evidence="3">Implicated in immunoproteasome assembly and required for efficient antigen processing. The PA28 activator complex enhances the generation of class I binding peptides by altering the cleavage pattern of the proteasome.</text>
</comment>
<dbReference type="GO" id="GO:0008537">
    <property type="term" value="C:proteasome activator complex"/>
    <property type="evidence" value="ECO:0007669"/>
    <property type="project" value="InterPro"/>
</dbReference>
<dbReference type="InterPro" id="IPR009077">
    <property type="entry name" value="Proteasome_activ_PA28"/>
</dbReference>
<name>A0A448X8S4_9PLAT</name>
<dbReference type="GO" id="GO:2000045">
    <property type="term" value="P:regulation of G1/S transition of mitotic cell cycle"/>
    <property type="evidence" value="ECO:0007669"/>
    <property type="project" value="TreeGrafter"/>
</dbReference>
<evidence type="ECO:0008006" key="8">
    <source>
        <dbReference type="Google" id="ProtNLM"/>
    </source>
</evidence>
<evidence type="ECO:0000313" key="6">
    <source>
        <dbReference type="EMBL" id="VEL31026.1"/>
    </source>
</evidence>
<dbReference type="SUPFAM" id="SSF47216">
    <property type="entry name" value="Proteasome activator"/>
    <property type="match status" value="1"/>
</dbReference>
<gene>
    <name evidence="6" type="ORF">PXEA_LOCUS24466</name>
</gene>